<accession>A0A2H9ZV43</accession>
<name>A0A2H9ZV43_9ASPA</name>
<evidence type="ECO:0000256" key="1">
    <source>
        <dbReference type="SAM" id="MobiDB-lite"/>
    </source>
</evidence>
<dbReference type="Proteomes" id="UP000236161">
    <property type="component" value="Unassembled WGS sequence"/>
</dbReference>
<protein>
    <submittedName>
        <fullName evidence="2">Uncharacterized protein</fullName>
    </submittedName>
</protein>
<reference evidence="2 3" key="1">
    <citation type="journal article" date="2017" name="Nature">
        <title>The Apostasia genome and the evolution of orchids.</title>
        <authorList>
            <person name="Zhang G.Q."/>
            <person name="Liu K.W."/>
            <person name="Li Z."/>
            <person name="Lohaus R."/>
            <person name="Hsiao Y.Y."/>
            <person name="Niu S.C."/>
            <person name="Wang J.Y."/>
            <person name="Lin Y.C."/>
            <person name="Xu Q."/>
            <person name="Chen L.J."/>
            <person name="Yoshida K."/>
            <person name="Fujiwara S."/>
            <person name="Wang Z.W."/>
            <person name="Zhang Y.Q."/>
            <person name="Mitsuda N."/>
            <person name="Wang M."/>
            <person name="Liu G.H."/>
            <person name="Pecoraro L."/>
            <person name="Huang H.X."/>
            <person name="Xiao X.J."/>
            <person name="Lin M."/>
            <person name="Wu X.Y."/>
            <person name="Wu W.L."/>
            <person name="Chen Y.Y."/>
            <person name="Chang S.B."/>
            <person name="Sakamoto S."/>
            <person name="Ohme-Takagi M."/>
            <person name="Yagi M."/>
            <person name="Zeng S.J."/>
            <person name="Shen C.Y."/>
            <person name="Yeh C.M."/>
            <person name="Luo Y.B."/>
            <person name="Tsai W.C."/>
            <person name="Van de Peer Y."/>
            <person name="Liu Z.J."/>
        </authorList>
    </citation>
    <scope>NUCLEOTIDE SEQUENCE [LARGE SCALE GENOMIC DNA]</scope>
    <source>
        <strain evidence="3">cv. Shenzhen</strain>
        <tissue evidence="2">Stem</tissue>
    </source>
</reference>
<feature type="region of interest" description="Disordered" evidence="1">
    <location>
        <begin position="1"/>
        <end position="26"/>
    </location>
</feature>
<dbReference type="EMBL" id="KZ453539">
    <property type="protein sequence ID" value="PKA47143.1"/>
    <property type="molecule type" value="Genomic_DNA"/>
</dbReference>
<evidence type="ECO:0000313" key="3">
    <source>
        <dbReference type="Proteomes" id="UP000236161"/>
    </source>
</evidence>
<proteinExistence type="predicted"/>
<organism evidence="2 3">
    <name type="scientific">Apostasia shenzhenica</name>
    <dbReference type="NCBI Taxonomy" id="1088818"/>
    <lineage>
        <taxon>Eukaryota</taxon>
        <taxon>Viridiplantae</taxon>
        <taxon>Streptophyta</taxon>
        <taxon>Embryophyta</taxon>
        <taxon>Tracheophyta</taxon>
        <taxon>Spermatophyta</taxon>
        <taxon>Magnoliopsida</taxon>
        <taxon>Liliopsida</taxon>
        <taxon>Asparagales</taxon>
        <taxon>Orchidaceae</taxon>
        <taxon>Apostasioideae</taxon>
        <taxon>Apostasia</taxon>
    </lineage>
</organism>
<gene>
    <name evidence="2" type="ORF">AXF42_Ash017088</name>
</gene>
<evidence type="ECO:0000313" key="2">
    <source>
        <dbReference type="EMBL" id="PKA47143.1"/>
    </source>
</evidence>
<dbReference type="AlphaFoldDB" id="A0A2H9ZV43"/>
<sequence length="128" mass="14433">MGAQTATSRSHLEQQLRSTNSDKTQILQANSSPSKLIVAKWQPKSNGVVEQITAGYCAGNCKQQSVRRPITRLFGNQLGHTIYEDPLTQHNQYDEGVFLASKLTEERGGNEFMLDGFPKTKLRMTKWY</sequence>
<keyword evidence="3" id="KW-1185">Reference proteome</keyword>